<evidence type="ECO:0000256" key="4">
    <source>
        <dbReference type="ARBA" id="ARBA00022490"/>
    </source>
</evidence>
<dbReference type="FunFam" id="1.10.510.10:FF:000057">
    <property type="entry name" value="Non-specific serine/threonine protein kinase"/>
    <property type="match status" value="1"/>
</dbReference>
<dbReference type="PROSITE" id="PS00108">
    <property type="entry name" value="PROTEIN_KINASE_ST"/>
    <property type="match status" value="1"/>
</dbReference>
<evidence type="ECO:0000256" key="9">
    <source>
        <dbReference type="ARBA" id="ARBA00022777"/>
    </source>
</evidence>
<evidence type="ECO:0000256" key="1">
    <source>
        <dbReference type="ARBA" id="ARBA00004496"/>
    </source>
</evidence>
<comment type="caution">
    <text evidence="17">The sequence shown here is derived from an EMBL/GenBank/DDBJ whole genome shotgun (WGS) entry which is preliminary data.</text>
</comment>
<keyword evidence="5 14" id="KW-0723">Serine/threonine-protein kinase</keyword>
<keyword evidence="8 13" id="KW-0547">Nucleotide-binding</keyword>
<dbReference type="PROSITE" id="PS51285">
    <property type="entry name" value="AGC_KINASE_CTER"/>
    <property type="match status" value="1"/>
</dbReference>
<evidence type="ECO:0000256" key="12">
    <source>
        <dbReference type="ARBA" id="ARBA00048679"/>
    </source>
</evidence>
<gene>
    <name evidence="17" type="ORF">FCC1311_021422</name>
</gene>
<evidence type="ECO:0000313" key="17">
    <source>
        <dbReference type="EMBL" id="GBG25923.1"/>
    </source>
</evidence>
<dbReference type="GO" id="GO:0004674">
    <property type="term" value="F:protein serine/threonine kinase activity"/>
    <property type="evidence" value="ECO:0007669"/>
    <property type="project" value="UniProtKB-KW"/>
</dbReference>
<evidence type="ECO:0000256" key="10">
    <source>
        <dbReference type="ARBA" id="ARBA00022840"/>
    </source>
</evidence>
<evidence type="ECO:0000256" key="8">
    <source>
        <dbReference type="ARBA" id="ARBA00022741"/>
    </source>
</evidence>
<evidence type="ECO:0000256" key="5">
    <source>
        <dbReference type="ARBA" id="ARBA00022527"/>
    </source>
</evidence>
<evidence type="ECO:0000256" key="6">
    <source>
        <dbReference type="ARBA" id="ARBA00022553"/>
    </source>
</evidence>
<dbReference type="OrthoDB" id="3638488at2759"/>
<dbReference type="InterPro" id="IPR050839">
    <property type="entry name" value="Rho-assoc_Ser/Thr_Kinase"/>
</dbReference>
<evidence type="ECO:0000313" key="18">
    <source>
        <dbReference type="Proteomes" id="UP000241890"/>
    </source>
</evidence>
<dbReference type="SMART" id="SM00220">
    <property type="entry name" value="S_TKc"/>
    <property type="match status" value="1"/>
</dbReference>
<dbReference type="InterPro" id="IPR000719">
    <property type="entry name" value="Prot_kinase_dom"/>
</dbReference>
<keyword evidence="4" id="KW-0963">Cytoplasm</keyword>
<feature type="domain" description="Protein kinase" evidence="15">
    <location>
        <begin position="51"/>
        <end position="357"/>
    </location>
</feature>
<keyword evidence="18" id="KW-1185">Reference proteome</keyword>
<keyword evidence="9 17" id="KW-0418">Kinase</keyword>
<dbReference type="PANTHER" id="PTHR22988">
    <property type="entry name" value="MYOTONIC DYSTROPHY S/T KINASE-RELATED"/>
    <property type="match status" value="1"/>
</dbReference>
<accession>A0A2R5GBG0</accession>
<evidence type="ECO:0000256" key="7">
    <source>
        <dbReference type="ARBA" id="ARBA00022679"/>
    </source>
</evidence>
<organism evidence="17 18">
    <name type="scientific">Hondaea fermentalgiana</name>
    <dbReference type="NCBI Taxonomy" id="2315210"/>
    <lineage>
        <taxon>Eukaryota</taxon>
        <taxon>Sar</taxon>
        <taxon>Stramenopiles</taxon>
        <taxon>Bigyra</taxon>
        <taxon>Labyrinthulomycetes</taxon>
        <taxon>Thraustochytrida</taxon>
        <taxon>Thraustochytriidae</taxon>
        <taxon>Hondaea</taxon>
    </lineage>
</organism>
<dbReference type="EC" id="2.7.11.1" evidence="3"/>
<feature type="domain" description="AGC-kinase C-terminal" evidence="16">
    <location>
        <begin position="358"/>
        <end position="454"/>
    </location>
</feature>
<dbReference type="GO" id="GO:0005524">
    <property type="term" value="F:ATP binding"/>
    <property type="evidence" value="ECO:0007669"/>
    <property type="project" value="UniProtKB-UniRule"/>
</dbReference>
<evidence type="ECO:0000256" key="14">
    <source>
        <dbReference type="RuleBase" id="RU000304"/>
    </source>
</evidence>
<dbReference type="EMBL" id="BEYU01000016">
    <property type="protein sequence ID" value="GBG25923.1"/>
    <property type="molecule type" value="Genomic_DNA"/>
</dbReference>
<dbReference type="Pfam" id="PF00069">
    <property type="entry name" value="Pkinase"/>
    <property type="match status" value="2"/>
</dbReference>
<dbReference type="GO" id="GO:0005737">
    <property type="term" value="C:cytoplasm"/>
    <property type="evidence" value="ECO:0007669"/>
    <property type="project" value="UniProtKB-SubCell"/>
</dbReference>
<comment type="catalytic activity">
    <reaction evidence="12">
        <text>L-seryl-[protein] + ATP = O-phospho-L-seryl-[protein] + ADP + H(+)</text>
        <dbReference type="Rhea" id="RHEA:17989"/>
        <dbReference type="Rhea" id="RHEA-COMP:9863"/>
        <dbReference type="Rhea" id="RHEA-COMP:11604"/>
        <dbReference type="ChEBI" id="CHEBI:15378"/>
        <dbReference type="ChEBI" id="CHEBI:29999"/>
        <dbReference type="ChEBI" id="CHEBI:30616"/>
        <dbReference type="ChEBI" id="CHEBI:83421"/>
        <dbReference type="ChEBI" id="CHEBI:456216"/>
        <dbReference type="EC" id="2.7.11.1"/>
    </reaction>
</comment>
<keyword evidence="6" id="KW-0597">Phosphoprotein</keyword>
<dbReference type="FunFam" id="1.10.510.10:FF:000086">
    <property type="entry name" value="Non-specific serine/threonine protein kinase"/>
    <property type="match status" value="1"/>
</dbReference>
<dbReference type="Gene3D" id="3.30.200.20">
    <property type="entry name" value="Phosphorylase Kinase, domain 1"/>
    <property type="match status" value="1"/>
</dbReference>
<dbReference type="InterPro" id="IPR000961">
    <property type="entry name" value="AGC-kinase_C"/>
</dbReference>
<dbReference type="PROSITE" id="PS00107">
    <property type="entry name" value="PROTEIN_KINASE_ATP"/>
    <property type="match status" value="1"/>
</dbReference>
<reference evidence="17 18" key="1">
    <citation type="submission" date="2017-12" db="EMBL/GenBank/DDBJ databases">
        <title>Sequencing, de novo assembly and annotation of complete genome of a new Thraustochytrid species, strain FCC1311.</title>
        <authorList>
            <person name="Sedici K."/>
            <person name="Godart F."/>
            <person name="Aiese Cigliano R."/>
            <person name="Sanseverino W."/>
            <person name="Barakat M."/>
            <person name="Ortet P."/>
            <person name="Marechal E."/>
            <person name="Cagnac O."/>
            <person name="Amato A."/>
        </authorList>
    </citation>
    <scope>NUCLEOTIDE SEQUENCE [LARGE SCALE GENOMIC DNA]</scope>
</reference>
<name>A0A2R5GBG0_9STRA</name>
<proteinExistence type="inferred from homology"/>
<evidence type="ECO:0000256" key="11">
    <source>
        <dbReference type="ARBA" id="ARBA00047899"/>
    </source>
</evidence>
<feature type="binding site" evidence="13">
    <location>
        <position position="90"/>
    </location>
    <ligand>
        <name>ATP</name>
        <dbReference type="ChEBI" id="CHEBI:30616"/>
    </ligand>
</feature>
<dbReference type="FunFam" id="3.30.200.20:FF:000192">
    <property type="entry name" value="Serine/threonine-protein kinase cot-1"/>
    <property type="match status" value="1"/>
</dbReference>
<evidence type="ECO:0000256" key="2">
    <source>
        <dbReference type="ARBA" id="ARBA00009903"/>
    </source>
</evidence>
<comment type="catalytic activity">
    <reaction evidence="11">
        <text>L-threonyl-[protein] + ATP = O-phospho-L-threonyl-[protein] + ADP + H(+)</text>
        <dbReference type="Rhea" id="RHEA:46608"/>
        <dbReference type="Rhea" id="RHEA-COMP:11060"/>
        <dbReference type="Rhea" id="RHEA-COMP:11605"/>
        <dbReference type="ChEBI" id="CHEBI:15378"/>
        <dbReference type="ChEBI" id="CHEBI:30013"/>
        <dbReference type="ChEBI" id="CHEBI:30616"/>
        <dbReference type="ChEBI" id="CHEBI:61977"/>
        <dbReference type="ChEBI" id="CHEBI:456216"/>
        <dbReference type="EC" id="2.7.11.1"/>
    </reaction>
</comment>
<dbReference type="PANTHER" id="PTHR22988:SF76">
    <property type="entry name" value="CHROMOSOME UNDETERMINED SCAFFOLD_135, WHOLE GENOME SHOTGUN SEQUENCE"/>
    <property type="match status" value="1"/>
</dbReference>
<dbReference type="SUPFAM" id="SSF56112">
    <property type="entry name" value="Protein kinase-like (PK-like)"/>
    <property type="match status" value="1"/>
</dbReference>
<sequence>MDRQRRMDVLEREMARLGLDEEKKLELRDKLMREEMKKARSMRKRMTTDDFVPLCIIGKGAFGQVRLVKKRDTGEVYAMKTMIKQAMVLKNQVSHVRAERNILAHAGPSNSQWLVELHYSFQDEHNLYLVMEFLPGGDLMALLMKEDILTEEATRFYAAEAVLAIEAVHSLGYIHRDLKPDNLLLDWRGHLKLTDLGLCKKVESEPLPGMQRTMHGGRTGTRTMSGAGASAGAPDAAAAHRAMNYRRDRKLAYSTVGTPDYIAPEVLSQSGYGMGCDWWSLGVILFECLCGFPPFYADTPMDTCRKIIHWRKSLAFPRECVQRLSPECVKFVQRLICDPEDRLGMNGAADIKAQPWLSSIDFAKIREAEAPHVPKFSADVDTIFTQLQLYDHQSREFNALIQEITSLFDDFPDEPLPGAPEGRIGRTSRVGQTRRDSKFLGYTYTKPKMKQTHELVSSVVDSEASIVAAATSGAKIDVAASKPPSAPQKPPPS</sequence>
<evidence type="ECO:0000259" key="16">
    <source>
        <dbReference type="PROSITE" id="PS51285"/>
    </source>
</evidence>
<dbReference type="Proteomes" id="UP000241890">
    <property type="component" value="Unassembled WGS sequence"/>
</dbReference>
<dbReference type="InterPro" id="IPR008271">
    <property type="entry name" value="Ser/Thr_kinase_AS"/>
</dbReference>
<dbReference type="PROSITE" id="PS50011">
    <property type="entry name" value="PROTEIN_KINASE_DOM"/>
    <property type="match status" value="1"/>
</dbReference>
<dbReference type="InParanoid" id="A0A2R5GBG0"/>
<dbReference type="AlphaFoldDB" id="A0A2R5GBG0"/>
<evidence type="ECO:0000256" key="13">
    <source>
        <dbReference type="PROSITE-ProRule" id="PRU10141"/>
    </source>
</evidence>
<protein>
    <recommendedName>
        <fullName evidence="3">non-specific serine/threonine protein kinase</fullName>
        <ecNumber evidence="3">2.7.11.1</ecNumber>
    </recommendedName>
</protein>
<comment type="similarity">
    <text evidence="2">Belongs to the protein kinase superfamily. AGC Ser/Thr protein kinase family.</text>
</comment>
<comment type="subcellular location">
    <subcellularLocation>
        <location evidence="1">Cytoplasm</location>
    </subcellularLocation>
</comment>
<dbReference type="GO" id="GO:0071944">
    <property type="term" value="C:cell periphery"/>
    <property type="evidence" value="ECO:0007669"/>
    <property type="project" value="UniProtKB-ARBA"/>
</dbReference>
<keyword evidence="7" id="KW-0808">Transferase</keyword>
<dbReference type="InterPro" id="IPR017441">
    <property type="entry name" value="Protein_kinase_ATP_BS"/>
</dbReference>
<dbReference type="InterPro" id="IPR011009">
    <property type="entry name" value="Kinase-like_dom_sf"/>
</dbReference>
<evidence type="ECO:0000256" key="3">
    <source>
        <dbReference type="ARBA" id="ARBA00012513"/>
    </source>
</evidence>
<dbReference type="Gene3D" id="1.10.510.10">
    <property type="entry name" value="Transferase(Phosphotransferase) domain 1"/>
    <property type="match status" value="1"/>
</dbReference>
<keyword evidence="10 13" id="KW-0067">ATP-binding</keyword>
<evidence type="ECO:0000259" key="15">
    <source>
        <dbReference type="PROSITE" id="PS50011"/>
    </source>
</evidence>